<dbReference type="CDD" id="cd00105">
    <property type="entry name" value="KH-I"/>
    <property type="match status" value="1"/>
</dbReference>
<feature type="compositionally biased region" description="Low complexity" evidence="3">
    <location>
        <begin position="636"/>
        <end position="665"/>
    </location>
</feature>
<feature type="compositionally biased region" description="Gly residues" evidence="3">
    <location>
        <begin position="436"/>
        <end position="445"/>
    </location>
</feature>
<dbReference type="EMBL" id="JBAMMX010000005">
    <property type="protein sequence ID" value="KAK6940361.1"/>
    <property type="molecule type" value="Genomic_DNA"/>
</dbReference>
<dbReference type="InterPro" id="IPR004088">
    <property type="entry name" value="KH_dom_type_1"/>
</dbReference>
<feature type="compositionally biased region" description="Polar residues" evidence="3">
    <location>
        <begin position="578"/>
        <end position="593"/>
    </location>
</feature>
<gene>
    <name evidence="5" type="ORF">RJ641_029892</name>
</gene>
<feature type="compositionally biased region" description="Polar residues" evidence="3">
    <location>
        <begin position="556"/>
        <end position="569"/>
    </location>
</feature>
<feature type="domain" description="K Homology" evidence="4">
    <location>
        <begin position="269"/>
        <end position="343"/>
    </location>
</feature>
<dbReference type="GO" id="GO:0003723">
    <property type="term" value="F:RNA binding"/>
    <property type="evidence" value="ECO:0007669"/>
    <property type="project" value="UniProtKB-UniRule"/>
</dbReference>
<dbReference type="InterPro" id="IPR004087">
    <property type="entry name" value="KH_dom"/>
</dbReference>
<feature type="compositionally biased region" description="Polar residues" evidence="3">
    <location>
        <begin position="164"/>
        <end position="179"/>
    </location>
</feature>
<feature type="compositionally biased region" description="Low complexity" evidence="3">
    <location>
        <begin position="528"/>
        <end position="546"/>
    </location>
</feature>
<feature type="compositionally biased region" description="Low complexity" evidence="3">
    <location>
        <begin position="7"/>
        <end position="20"/>
    </location>
</feature>
<dbReference type="AlphaFoldDB" id="A0AAN8W2U2"/>
<evidence type="ECO:0000259" key="4">
    <source>
        <dbReference type="SMART" id="SM00322"/>
    </source>
</evidence>
<keyword evidence="2" id="KW-0694">RNA-binding</keyword>
<dbReference type="SUPFAM" id="SSF54791">
    <property type="entry name" value="Eukaryotic type KH-domain (KH-domain type I)"/>
    <property type="match status" value="2"/>
</dbReference>
<evidence type="ECO:0000256" key="3">
    <source>
        <dbReference type="SAM" id="MobiDB-lite"/>
    </source>
</evidence>
<dbReference type="Proteomes" id="UP001370490">
    <property type="component" value="Unassembled WGS sequence"/>
</dbReference>
<dbReference type="PANTHER" id="PTHR10288">
    <property type="entry name" value="KH DOMAIN CONTAINING RNA BINDING PROTEIN"/>
    <property type="match status" value="1"/>
</dbReference>
<protein>
    <submittedName>
        <fullName evidence="5">K Homology domain, type 1</fullName>
    </submittedName>
</protein>
<name>A0AAN8W2U2_9MAGN</name>
<evidence type="ECO:0000256" key="1">
    <source>
        <dbReference type="ARBA" id="ARBA00022737"/>
    </source>
</evidence>
<comment type="caution">
    <text evidence="5">The sequence shown here is derived from an EMBL/GenBank/DDBJ whole genome shotgun (WGS) entry which is preliminary data.</text>
</comment>
<evidence type="ECO:0000256" key="2">
    <source>
        <dbReference type="PROSITE-ProRule" id="PRU00117"/>
    </source>
</evidence>
<feature type="compositionally biased region" description="Basic and acidic residues" evidence="3">
    <location>
        <begin position="45"/>
        <end position="69"/>
    </location>
</feature>
<organism evidence="5 6">
    <name type="scientific">Dillenia turbinata</name>
    <dbReference type="NCBI Taxonomy" id="194707"/>
    <lineage>
        <taxon>Eukaryota</taxon>
        <taxon>Viridiplantae</taxon>
        <taxon>Streptophyta</taxon>
        <taxon>Embryophyta</taxon>
        <taxon>Tracheophyta</taxon>
        <taxon>Spermatophyta</taxon>
        <taxon>Magnoliopsida</taxon>
        <taxon>eudicotyledons</taxon>
        <taxon>Gunneridae</taxon>
        <taxon>Pentapetalae</taxon>
        <taxon>Dilleniales</taxon>
        <taxon>Dilleniaceae</taxon>
        <taxon>Dillenia</taxon>
    </lineage>
</organism>
<dbReference type="Pfam" id="PF00013">
    <property type="entry name" value="KH_1"/>
    <property type="match status" value="2"/>
</dbReference>
<accession>A0AAN8W2U2</accession>
<dbReference type="Gene3D" id="3.30.1370.10">
    <property type="entry name" value="K Homology domain, type 1"/>
    <property type="match status" value="2"/>
</dbReference>
<feature type="compositionally biased region" description="Polar residues" evidence="3">
    <location>
        <begin position="710"/>
        <end position="722"/>
    </location>
</feature>
<feature type="region of interest" description="Disordered" evidence="3">
    <location>
        <begin position="348"/>
        <end position="761"/>
    </location>
</feature>
<sequence length="761" mass="80652">MAEEEVLVVSAAAAAESPAPLDHKRKHEDFEPDAPQPPSTESDLGPEKKGDDVDGERASDESESKRPRLENNVADGLAKDNGFESAKINGEEEENADEEEETPKKTEVDEPPSAVATEQQAVGNGDDNQADEAQQPSLEKFQEGSAEQPSQQASDMPQQEDDSAQQPSGDAQTISRKMQVPNNKVGVLIGKAGDTIRYLQYNSGAKIQITRDADADPYSTTRPVELIGTSDSINRAEKLIKDVIAEADAGGSPSLVARGFTAVQLGGSAGEQVEMQVPNEKVGLIIGKGGETIKNLQTRSGARIQLIPQHLAEGDQSKERTVRICGDKKQIEVAREMIEDVMNQTMRPSPLSSGYKQQAYRPHGPAGPPQWGVRGPHPGHPMAYDYHQRGPYYQQYPPPSYGGYPQQQPPRSGFGPGWEQRPSAGIQGAHHSGGYDYYGGPGGHPSEGPASAPLHSMSHPSGPPAATAMGPPPAQANYNYGNQGPDFGQQAPFSHTPPPQQVYGHGYDEPKYENQPPAQQPYGHGSSQPGVYPQAGYGPQQQYGKPAVYGMPSQAPPQQTYGPGRTSQPGDVPYQGPVPSSQPYGSNMPQHQPYQYPASVPMQQNYPQHSSAPASSDGYNQPPPASAPGPGYQQHASYGQPGGQQAAGYPQPGAAAGYGSYPASQPGYGEQPVQNNAGYAYQGSADPNYGGVQGAVYGPPPSGQAGYVQPTPNQPYDQSAAPQSAGYAGLPPGNMPAGYGKSLSPQPGYPQYDSAQIFSKN</sequence>
<dbReference type="SMART" id="SM00322">
    <property type="entry name" value="KH"/>
    <property type="match status" value="2"/>
</dbReference>
<feature type="compositionally biased region" description="Polar residues" evidence="3">
    <location>
        <begin position="601"/>
        <end position="619"/>
    </location>
</feature>
<evidence type="ECO:0000313" key="6">
    <source>
        <dbReference type="Proteomes" id="UP001370490"/>
    </source>
</evidence>
<keyword evidence="6" id="KW-1185">Reference proteome</keyword>
<feature type="region of interest" description="Disordered" evidence="3">
    <location>
        <begin position="1"/>
        <end position="179"/>
    </location>
</feature>
<proteinExistence type="predicted"/>
<feature type="compositionally biased region" description="Polar residues" evidence="3">
    <location>
        <begin position="145"/>
        <end position="157"/>
    </location>
</feature>
<feature type="compositionally biased region" description="Acidic residues" evidence="3">
    <location>
        <begin position="91"/>
        <end position="101"/>
    </location>
</feature>
<feature type="domain" description="K Homology" evidence="4">
    <location>
        <begin position="172"/>
        <end position="245"/>
    </location>
</feature>
<dbReference type="PROSITE" id="PS50084">
    <property type="entry name" value="KH_TYPE_1"/>
    <property type="match status" value="2"/>
</dbReference>
<keyword evidence="1" id="KW-0677">Repeat</keyword>
<reference evidence="5 6" key="1">
    <citation type="submission" date="2023-12" db="EMBL/GenBank/DDBJ databases">
        <title>A high-quality genome assembly for Dillenia turbinata (Dilleniales).</title>
        <authorList>
            <person name="Chanderbali A."/>
        </authorList>
    </citation>
    <scope>NUCLEOTIDE SEQUENCE [LARGE SCALE GENOMIC DNA]</scope>
    <source>
        <strain evidence="5">LSX21</strain>
        <tissue evidence="5">Leaf</tissue>
    </source>
</reference>
<dbReference type="InterPro" id="IPR036612">
    <property type="entry name" value="KH_dom_type_1_sf"/>
</dbReference>
<feature type="compositionally biased region" description="Low complexity" evidence="3">
    <location>
        <begin position="389"/>
        <end position="413"/>
    </location>
</feature>
<evidence type="ECO:0000313" key="5">
    <source>
        <dbReference type="EMBL" id="KAK6940361.1"/>
    </source>
</evidence>